<dbReference type="RefSeq" id="WP_319858103.1">
    <property type="nucleotide sequence ID" value="NZ_JAXABG010000109.1"/>
</dbReference>
<feature type="domain" description="ACT" evidence="1">
    <location>
        <begin position="1"/>
        <end position="69"/>
    </location>
</feature>
<dbReference type="EMBL" id="JAXABG010000109">
    <property type="protein sequence ID" value="MDX7086053.1"/>
    <property type="molecule type" value="Genomic_DNA"/>
</dbReference>
<evidence type="ECO:0000259" key="1">
    <source>
        <dbReference type="PROSITE" id="PS51671"/>
    </source>
</evidence>
<name>A0ABD5IRQ1_SERMA</name>
<sequence length="73" mass="7874">VDDRPGVLADVDRILAQASISIGSMFQEPAGEQADIIFLTHEAREGAINGAISQIQNLPFVQSAVTRLRVENL</sequence>
<protein>
    <submittedName>
        <fullName evidence="2">ACT domain-containing protein</fullName>
    </submittedName>
</protein>
<reference evidence="2 3" key="1">
    <citation type="submission" date="2023-11" db="EMBL/GenBank/DDBJ databases">
        <title>Detection of rare carbapenemases in Enterobacterales - comparison of two colorimetric and two CIM-based carbapenemase assays.</title>
        <authorList>
            <person name="Schaffarczyk L."/>
            <person name="Noster J."/>
            <person name="Stelzer Y."/>
            <person name="Sattler J."/>
            <person name="Gatermann S."/>
            <person name="Hamprecht A."/>
        </authorList>
    </citation>
    <scope>NUCLEOTIDE SEQUENCE [LARGE SCALE GENOMIC DNA]</scope>
    <source>
        <strain evidence="2 3">CIM-Carb-136</strain>
    </source>
</reference>
<comment type="caution">
    <text evidence="2">The sequence shown here is derived from an EMBL/GenBank/DDBJ whole genome shotgun (WGS) entry which is preliminary data.</text>
</comment>
<feature type="non-terminal residue" evidence="2">
    <location>
        <position position="1"/>
    </location>
</feature>
<dbReference type="Pfam" id="PF01842">
    <property type="entry name" value="ACT"/>
    <property type="match status" value="1"/>
</dbReference>
<evidence type="ECO:0000313" key="3">
    <source>
        <dbReference type="Proteomes" id="UP001275057"/>
    </source>
</evidence>
<dbReference type="AlphaFoldDB" id="A0ABD5IRQ1"/>
<dbReference type="SUPFAM" id="SSF55021">
    <property type="entry name" value="ACT-like"/>
    <property type="match status" value="1"/>
</dbReference>
<dbReference type="Proteomes" id="UP001275057">
    <property type="component" value="Unassembled WGS sequence"/>
</dbReference>
<accession>A0ABD5IRQ1</accession>
<dbReference type="InterPro" id="IPR045865">
    <property type="entry name" value="ACT-like_dom_sf"/>
</dbReference>
<dbReference type="Gene3D" id="3.30.70.260">
    <property type="match status" value="1"/>
</dbReference>
<dbReference type="CDD" id="cd04881">
    <property type="entry name" value="ACT_HSDH-Hom"/>
    <property type="match status" value="1"/>
</dbReference>
<proteinExistence type="predicted"/>
<dbReference type="PROSITE" id="PS51671">
    <property type="entry name" value="ACT"/>
    <property type="match status" value="1"/>
</dbReference>
<gene>
    <name evidence="2" type="ORF">SJ435_27190</name>
</gene>
<evidence type="ECO:0000313" key="2">
    <source>
        <dbReference type="EMBL" id="MDX7086053.1"/>
    </source>
</evidence>
<organism evidence="2 3">
    <name type="scientific">Serratia marcescens</name>
    <dbReference type="NCBI Taxonomy" id="615"/>
    <lineage>
        <taxon>Bacteria</taxon>
        <taxon>Pseudomonadati</taxon>
        <taxon>Pseudomonadota</taxon>
        <taxon>Gammaproteobacteria</taxon>
        <taxon>Enterobacterales</taxon>
        <taxon>Yersiniaceae</taxon>
        <taxon>Serratia</taxon>
    </lineage>
</organism>
<dbReference type="InterPro" id="IPR002912">
    <property type="entry name" value="ACT_dom"/>
</dbReference>